<dbReference type="GO" id="GO:0042262">
    <property type="term" value="P:DNA protection"/>
    <property type="evidence" value="ECO:0007669"/>
    <property type="project" value="TreeGrafter"/>
</dbReference>
<evidence type="ECO:0000313" key="7">
    <source>
        <dbReference type="EMBL" id="CAG9284136.1"/>
    </source>
</evidence>
<reference evidence="7" key="1">
    <citation type="submission" date="2022-02" db="EMBL/GenBank/DDBJ databases">
        <authorList>
            <person name="Giguere J D."/>
        </authorList>
    </citation>
    <scope>NUCLEOTIDE SEQUENCE</scope>
    <source>
        <strain evidence="7">CCAP 1055/1</strain>
    </source>
</reference>
<evidence type="ECO:0000259" key="6">
    <source>
        <dbReference type="PROSITE" id="PS51462"/>
    </source>
</evidence>
<proteinExistence type="inferred from homology"/>
<dbReference type="InterPro" id="IPR000086">
    <property type="entry name" value="NUDIX_hydrolase_dom"/>
</dbReference>
<dbReference type="PROSITE" id="PS51462">
    <property type="entry name" value="NUDIX"/>
    <property type="match status" value="1"/>
</dbReference>
<evidence type="ECO:0000256" key="1">
    <source>
        <dbReference type="ARBA" id="ARBA00001946"/>
    </source>
</evidence>
<dbReference type="GO" id="GO:0046872">
    <property type="term" value="F:metal ion binding"/>
    <property type="evidence" value="ECO:0007669"/>
    <property type="project" value="UniProtKB-KW"/>
</dbReference>
<dbReference type="PANTHER" id="PTHR43758">
    <property type="entry name" value="7,8-DIHYDRO-8-OXOGUANINE TRIPHOSPHATASE"/>
    <property type="match status" value="1"/>
</dbReference>
<dbReference type="Pfam" id="PF00293">
    <property type="entry name" value="NUDIX"/>
    <property type="match status" value="1"/>
</dbReference>
<dbReference type="EMBL" id="OU594943">
    <property type="protein sequence ID" value="CAG9284136.1"/>
    <property type="molecule type" value="Genomic_DNA"/>
</dbReference>
<accession>A0A8J9X5A1</accession>
<gene>
    <name evidence="7" type="ORF">PTTT1_LOCUS24980</name>
</gene>
<dbReference type="GO" id="GO:0008413">
    <property type="term" value="F:8-oxo-7,8-dihydroguanosine triphosphate pyrophosphatase activity"/>
    <property type="evidence" value="ECO:0007669"/>
    <property type="project" value="TreeGrafter"/>
</dbReference>
<dbReference type="PANTHER" id="PTHR43758:SF2">
    <property type="entry name" value="OXIDIZED PURINE NUCLEOSIDE TRIPHOSPHATE HYDROLASE"/>
    <property type="match status" value="1"/>
</dbReference>
<evidence type="ECO:0000256" key="2">
    <source>
        <dbReference type="ARBA" id="ARBA00005582"/>
    </source>
</evidence>
<evidence type="ECO:0000256" key="4">
    <source>
        <dbReference type="ARBA" id="ARBA00022801"/>
    </source>
</evidence>
<evidence type="ECO:0000256" key="5">
    <source>
        <dbReference type="ARBA" id="ARBA00022842"/>
    </source>
</evidence>
<keyword evidence="4" id="KW-0378">Hydrolase</keyword>
<comment type="similarity">
    <text evidence="2">Belongs to the Nudix hydrolase family.</text>
</comment>
<keyword evidence="5" id="KW-0460">Magnesium</keyword>
<keyword evidence="3" id="KW-0479">Metal-binding</keyword>
<dbReference type="InterPro" id="IPR015797">
    <property type="entry name" value="NUDIX_hydrolase-like_dom_sf"/>
</dbReference>
<name>A0A8J9X5A1_PHATR</name>
<protein>
    <recommendedName>
        <fullName evidence="6">Nudix hydrolase domain-containing protein</fullName>
    </recommendedName>
</protein>
<sequence length="234" mass="25975">MASSPAPQNTFRHVLPPDHLGTRHISHQAFCLAVNYTSSREKEYSLVVVTDSEKQRILLGEKHRGFGTGMYNSFGGKLEREESATASACRELEEETGIVSPLSIMEESHVGTLRFTFEDSETEMVVHLFRVNVTISASGNDKSGGPALQSGGRTFPIAIKSDTIRGCDEITPFWVDNWSAIPFDNMFADDSLWLPALLSGSDFIRLDGWFHFQAGGQNINSISHWYMDINDNPA</sequence>
<dbReference type="AlphaFoldDB" id="A0A8J9X5A1"/>
<evidence type="ECO:0000256" key="3">
    <source>
        <dbReference type="ARBA" id="ARBA00022723"/>
    </source>
</evidence>
<dbReference type="SUPFAM" id="SSF55811">
    <property type="entry name" value="Nudix"/>
    <property type="match status" value="1"/>
</dbReference>
<feature type="domain" description="Nudix hydrolase" evidence="6">
    <location>
        <begin position="39"/>
        <end position="198"/>
    </location>
</feature>
<dbReference type="Proteomes" id="UP000836788">
    <property type="component" value="Chromosome 2"/>
</dbReference>
<comment type="cofactor">
    <cofactor evidence="1">
        <name>Mg(2+)</name>
        <dbReference type="ChEBI" id="CHEBI:18420"/>
    </cofactor>
</comment>
<dbReference type="GO" id="GO:0005737">
    <property type="term" value="C:cytoplasm"/>
    <property type="evidence" value="ECO:0007669"/>
    <property type="project" value="TreeGrafter"/>
</dbReference>
<dbReference type="Gene3D" id="3.90.79.10">
    <property type="entry name" value="Nucleoside Triphosphate Pyrophosphohydrolase"/>
    <property type="match status" value="1"/>
</dbReference>
<organism evidence="7">
    <name type="scientific">Phaeodactylum tricornutum</name>
    <name type="common">Diatom</name>
    <dbReference type="NCBI Taxonomy" id="2850"/>
    <lineage>
        <taxon>Eukaryota</taxon>
        <taxon>Sar</taxon>
        <taxon>Stramenopiles</taxon>
        <taxon>Ochrophyta</taxon>
        <taxon>Bacillariophyta</taxon>
        <taxon>Bacillariophyceae</taxon>
        <taxon>Bacillariophycidae</taxon>
        <taxon>Naviculales</taxon>
        <taxon>Phaeodactylaceae</taxon>
        <taxon>Phaeodactylum</taxon>
    </lineage>
</organism>
<dbReference type="CDD" id="cd03427">
    <property type="entry name" value="NUDIX_MTH1_Nudt1"/>
    <property type="match status" value="1"/>
</dbReference>